<dbReference type="InterPro" id="IPR010982">
    <property type="entry name" value="Lambda_DNA-bd_dom_sf"/>
</dbReference>
<name>A0A2M7VKM6_9BACT</name>
<organism evidence="5 6">
    <name type="scientific">bacterium (Candidatus Gribaldobacteria) CG_4_10_14_0_2_um_filter_36_18</name>
    <dbReference type="NCBI Taxonomy" id="2014264"/>
    <lineage>
        <taxon>Bacteria</taxon>
        <taxon>Candidatus Gribaldobacteria</taxon>
    </lineage>
</organism>
<dbReference type="SMART" id="SM00530">
    <property type="entry name" value="HTH_XRE"/>
    <property type="match status" value="1"/>
</dbReference>
<dbReference type="PANTHER" id="PTHR46797">
    <property type="entry name" value="HTH-TYPE TRANSCRIPTIONAL REGULATOR"/>
    <property type="match status" value="1"/>
</dbReference>
<gene>
    <name evidence="5" type="ORF">COX73_01195</name>
</gene>
<dbReference type="Proteomes" id="UP000231469">
    <property type="component" value="Unassembled WGS sequence"/>
</dbReference>
<dbReference type="PROSITE" id="PS50943">
    <property type="entry name" value="HTH_CROC1"/>
    <property type="match status" value="1"/>
</dbReference>
<dbReference type="EMBL" id="PFPS01000052">
    <property type="protein sequence ID" value="PJA02354.1"/>
    <property type="molecule type" value="Genomic_DNA"/>
</dbReference>
<dbReference type="Gene3D" id="1.10.260.40">
    <property type="entry name" value="lambda repressor-like DNA-binding domains"/>
    <property type="match status" value="1"/>
</dbReference>
<keyword evidence="2 5" id="KW-0238">DNA-binding</keyword>
<dbReference type="SUPFAM" id="SSF47413">
    <property type="entry name" value="lambda repressor-like DNA-binding domains"/>
    <property type="match status" value="1"/>
</dbReference>
<evidence type="ECO:0000313" key="6">
    <source>
        <dbReference type="Proteomes" id="UP000231469"/>
    </source>
</evidence>
<dbReference type="AlphaFoldDB" id="A0A2M7VKM6"/>
<dbReference type="InterPro" id="IPR050807">
    <property type="entry name" value="TransReg_Diox_bact_type"/>
</dbReference>
<feature type="domain" description="HTH cro/C1-type" evidence="4">
    <location>
        <begin position="12"/>
        <end position="67"/>
    </location>
</feature>
<evidence type="ECO:0000256" key="2">
    <source>
        <dbReference type="ARBA" id="ARBA00023125"/>
    </source>
</evidence>
<dbReference type="PANTHER" id="PTHR46797:SF23">
    <property type="entry name" value="HTH-TYPE TRANSCRIPTIONAL REGULATOR SUTR"/>
    <property type="match status" value="1"/>
</dbReference>
<evidence type="ECO:0000259" key="4">
    <source>
        <dbReference type="PROSITE" id="PS50943"/>
    </source>
</evidence>
<evidence type="ECO:0000256" key="1">
    <source>
        <dbReference type="ARBA" id="ARBA00023015"/>
    </source>
</evidence>
<dbReference type="GO" id="GO:0003677">
    <property type="term" value="F:DNA binding"/>
    <property type="evidence" value="ECO:0007669"/>
    <property type="project" value="UniProtKB-KW"/>
</dbReference>
<keyword evidence="3" id="KW-0804">Transcription</keyword>
<dbReference type="GO" id="GO:0005829">
    <property type="term" value="C:cytosol"/>
    <property type="evidence" value="ECO:0007669"/>
    <property type="project" value="TreeGrafter"/>
</dbReference>
<comment type="caution">
    <text evidence="5">The sequence shown here is derived from an EMBL/GenBank/DDBJ whole genome shotgun (WGS) entry which is preliminary data.</text>
</comment>
<dbReference type="CDD" id="cd00093">
    <property type="entry name" value="HTH_XRE"/>
    <property type="match status" value="1"/>
</dbReference>
<keyword evidence="1" id="KW-0805">Transcription regulation</keyword>
<sequence>MQEISKKLGKNFKRIRIQKGMSQGDIYRSIGMDRAYLSSLENGKRNPTLSNIKKIAEALDVEPFELLK</sequence>
<reference evidence="6" key="1">
    <citation type="submission" date="2017-09" db="EMBL/GenBank/DDBJ databases">
        <title>Depth-based differentiation of microbial function through sediment-hosted aquifers and enrichment of novel symbionts in the deep terrestrial subsurface.</title>
        <authorList>
            <person name="Probst A.J."/>
            <person name="Ladd B."/>
            <person name="Jarett J.K."/>
            <person name="Geller-Mcgrath D.E."/>
            <person name="Sieber C.M.K."/>
            <person name="Emerson J.B."/>
            <person name="Anantharaman K."/>
            <person name="Thomas B.C."/>
            <person name="Malmstrom R."/>
            <person name="Stieglmeier M."/>
            <person name="Klingl A."/>
            <person name="Woyke T."/>
            <person name="Ryan C.M."/>
            <person name="Banfield J.F."/>
        </authorList>
    </citation>
    <scope>NUCLEOTIDE SEQUENCE [LARGE SCALE GENOMIC DNA]</scope>
</reference>
<accession>A0A2M7VKM6</accession>
<evidence type="ECO:0000313" key="5">
    <source>
        <dbReference type="EMBL" id="PJA02354.1"/>
    </source>
</evidence>
<dbReference type="GO" id="GO:0003700">
    <property type="term" value="F:DNA-binding transcription factor activity"/>
    <property type="evidence" value="ECO:0007669"/>
    <property type="project" value="TreeGrafter"/>
</dbReference>
<proteinExistence type="predicted"/>
<dbReference type="Pfam" id="PF01381">
    <property type="entry name" value="HTH_3"/>
    <property type="match status" value="1"/>
</dbReference>
<dbReference type="InterPro" id="IPR001387">
    <property type="entry name" value="Cro/C1-type_HTH"/>
</dbReference>
<evidence type="ECO:0000256" key="3">
    <source>
        <dbReference type="ARBA" id="ARBA00023163"/>
    </source>
</evidence>
<protein>
    <submittedName>
        <fullName evidence="5">DNA-binding protein</fullName>
    </submittedName>
</protein>